<dbReference type="EMBL" id="CAADFH010000048">
    <property type="protein sequence ID" value="VFJ95255.1"/>
    <property type="molecule type" value="Genomic_DNA"/>
</dbReference>
<dbReference type="GO" id="GO:0004540">
    <property type="term" value="F:RNA nuclease activity"/>
    <property type="evidence" value="ECO:0007669"/>
    <property type="project" value="InterPro"/>
</dbReference>
<dbReference type="GO" id="GO:0016787">
    <property type="term" value="F:hydrolase activity"/>
    <property type="evidence" value="ECO:0007669"/>
    <property type="project" value="UniProtKB-KW"/>
</dbReference>
<dbReference type="GO" id="GO:0090729">
    <property type="term" value="F:toxin activity"/>
    <property type="evidence" value="ECO:0007669"/>
    <property type="project" value="UniProtKB-KW"/>
</dbReference>
<keyword evidence="2 5" id="KW-0540">Nuclease</keyword>
<evidence type="ECO:0000256" key="5">
    <source>
        <dbReference type="HAMAP-Rule" id="MF_00265"/>
    </source>
</evidence>
<protein>
    <recommendedName>
        <fullName evidence="5">Ribonuclease VapC</fullName>
        <shortName evidence="5">RNase VapC</shortName>
        <ecNumber evidence="5">3.1.-.-</ecNumber>
    </recommendedName>
    <alternativeName>
        <fullName evidence="5">Toxin VapC</fullName>
    </alternativeName>
</protein>
<proteinExistence type="inferred from homology"/>
<name>A0A450URZ0_9GAMM</name>
<evidence type="ECO:0000313" key="7">
    <source>
        <dbReference type="EMBL" id="VFJ95255.1"/>
    </source>
</evidence>
<evidence type="ECO:0000259" key="6">
    <source>
        <dbReference type="Pfam" id="PF01850"/>
    </source>
</evidence>
<dbReference type="InterPro" id="IPR002716">
    <property type="entry name" value="PIN_dom"/>
</dbReference>
<reference evidence="7" key="1">
    <citation type="submission" date="2019-02" db="EMBL/GenBank/DDBJ databases">
        <authorList>
            <person name="Gruber-Vodicka R. H."/>
            <person name="Seah K. B. B."/>
        </authorList>
    </citation>
    <scope>NUCLEOTIDE SEQUENCE</scope>
    <source>
        <strain evidence="7">BECK_M6</strain>
    </source>
</reference>
<keyword evidence="1 5" id="KW-1277">Toxin-antitoxin system</keyword>
<dbReference type="EC" id="3.1.-.-" evidence="5"/>
<dbReference type="SUPFAM" id="SSF88723">
    <property type="entry name" value="PIN domain-like"/>
    <property type="match status" value="1"/>
</dbReference>
<keyword evidence="3 5" id="KW-0479">Metal-binding</keyword>
<dbReference type="Pfam" id="PF01850">
    <property type="entry name" value="PIN"/>
    <property type="match status" value="1"/>
</dbReference>
<organism evidence="7">
    <name type="scientific">Candidatus Kentrum sp. LFY</name>
    <dbReference type="NCBI Taxonomy" id="2126342"/>
    <lineage>
        <taxon>Bacteria</taxon>
        <taxon>Pseudomonadati</taxon>
        <taxon>Pseudomonadota</taxon>
        <taxon>Gammaproteobacteria</taxon>
        <taxon>Candidatus Kentrum</taxon>
    </lineage>
</organism>
<dbReference type="InterPro" id="IPR022907">
    <property type="entry name" value="VapC_family"/>
</dbReference>
<gene>
    <name evidence="5" type="primary">vapC</name>
    <name evidence="7" type="ORF">BECKLFY1418A_GA0070994_104814</name>
</gene>
<dbReference type="HAMAP" id="MF_00265">
    <property type="entry name" value="VapC_Nob1"/>
    <property type="match status" value="1"/>
</dbReference>
<comment type="function">
    <text evidence="5">Toxic component of a toxin-antitoxin (TA) system. An RNase.</text>
</comment>
<keyword evidence="4 5" id="KW-0378">Hydrolase</keyword>
<dbReference type="AlphaFoldDB" id="A0A450URZ0"/>
<accession>A0A450URZ0</accession>
<dbReference type="GO" id="GO:0000287">
    <property type="term" value="F:magnesium ion binding"/>
    <property type="evidence" value="ECO:0007669"/>
    <property type="project" value="UniProtKB-UniRule"/>
</dbReference>
<dbReference type="InterPro" id="IPR029060">
    <property type="entry name" value="PIN-like_dom_sf"/>
</dbReference>
<evidence type="ECO:0000256" key="1">
    <source>
        <dbReference type="ARBA" id="ARBA00022649"/>
    </source>
</evidence>
<evidence type="ECO:0000256" key="2">
    <source>
        <dbReference type="ARBA" id="ARBA00022722"/>
    </source>
</evidence>
<feature type="binding site" evidence="5">
    <location>
        <position position="112"/>
    </location>
    <ligand>
        <name>Mg(2+)</name>
        <dbReference type="ChEBI" id="CHEBI:18420"/>
    </ligand>
</feature>
<feature type="binding site" evidence="5">
    <location>
        <position position="12"/>
    </location>
    <ligand>
        <name>Mg(2+)</name>
        <dbReference type="ChEBI" id="CHEBI:18420"/>
    </ligand>
</feature>
<feature type="domain" description="PIN" evidence="6">
    <location>
        <begin position="10"/>
        <end position="139"/>
    </location>
</feature>
<evidence type="ECO:0000256" key="3">
    <source>
        <dbReference type="ARBA" id="ARBA00022723"/>
    </source>
</evidence>
<evidence type="ECO:0000256" key="4">
    <source>
        <dbReference type="ARBA" id="ARBA00022801"/>
    </source>
</evidence>
<comment type="similarity">
    <text evidence="5">Belongs to the PINc/VapC protein family.</text>
</comment>
<sequence>MAMMDDKALFVDTNVLVYANVIETPFHEQALTAINAAHQAGRTIWISRQVIREYLVTMTRPQAFENLPKTTVLEQVGQFIKRFQVANDTAAVTSQLIELMEDFQIGGKQVHDANIIATMLAYDIPSLLTHNIKDFERFGEVIKIEGI</sequence>
<keyword evidence="5" id="KW-0800">Toxin</keyword>
<dbReference type="Gene3D" id="3.40.50.1010">
    <property type="entry name" value="5'-nuclease"/>
    <property type="match status" value="1"/>
</dbReference>
<keyword evidence="5" id="KW-0460">Magnesium</keyword>
<comment type="cofactor">
    <cofactor evidence="5">
        <name>Mg(2+)</name>
        <dbReference type="ChEBI" id="CHEBI:18420"/>
    </cofactor>
</comment>